<dbReference type="Gene3D" id="3.30.420.10">
    <property type="entry name" value="Ribonuclease H-like superfamily/Ribonuclease H"/>
    <property type="match status" value="1"/>
</dbReference>
<organism evidence="2 3">
    <name type="scientific">Streptomyces sulfonofaciens</name>
    <dbReference type="NCBI Taxonomy" id="68272"/>
    <lineage>
        <taxon>Bacteria</taxon>
        <taxon>Bacillati</taxon>
        <taxon>Actinomycetota</taxon>
        <taxon>Actinomycetes</taxon>
        <taxon>Kitasatosporales</taxon>
        <taxon>Streptomycetaceae</taxon>
        <taxon>Streptomyces</taxon>
    </lineage>
</organism>
<evidence type="ECO:0000313" key="3">
    <source>
        <dbReference type="Proteomes" id="UP000603708"/>
    </source>
</evidence>
<evidence type="ECO:0000313" key="2">
    <source>
        <dbReference type="EMBL" id="GHH88485.1"/>
    </source>
</evidence>
<keyword evidence="3" id="KW-1185">Reference proteome</keyword>
<dbReference type="AlphaFoldDB" id="A0A919GRE8"/>
<reference evidence="2" key="1">
    <citation type="journal article" date="2014" name="Int. J. Syst. Evol. Microbiol.">
        <title>Complete genome sequence of Corynebacterium casei LMG S-19264T (=DSM 44701T), isolated from a smear-ripened cheese.</title>
        <authorList>
            <consortium name="US DOE Joint Genome Institute (JGI-PGF)"/>
            <person name="Walter F."/>
            <person name="Albersmeier A."/>
            <person name="Kalinowski J."/>
            <person name="Ruckert C."/>
        </authorList>
    </citation>
    <scope>NUCLEOTIDE SEQUENCE</scope>
    <source>
        <strain evidence="2">JCM 5069</strain>
    </source>
</reference>
<comment type="caution">
    <text evidence="2">The sequence shown here is derived from an EMBL/GenBank/DDBJ whole genome shotgun (WGS) entry which is preliminary data.</text>
</comment>
<evidence type="ECO:0000259" key="1">
    <source>
        <dbReference type="Pfam" id="PF13358"/>
    </source>
</evidence>
<dbReference type="Proteomes" id="UP000603708">
    <property type="component" value="Unassembled WGS sequence"/>
</dbReference>
<protein>
    <recommendedName>
        <fullName evidence="1">Tc1-like transposase DDE domain-containing protein</fullName>
    </recommendedName>
</protein>
<sequence>MLVWDNLNVHKAADLRKVAQDRDWLSIYYLPPYAPDLNPVEGTWSLLRRGWLSNVAFNTPGHLVQRIRRGLRHIQYRSELIDGCLAETGLTIRPA</sequence>
<accession>A0A919GRE8</accession>
<dbReference type="InterPro" id="IPR038717">
    <property type="entry name" value="Tc1-like_DDE_dom"/>
</dbReference>
<dbReference type="GO" id="GO:0003676">
    <property type="term" value="F:nucleic acid binding"/>
    <property type="evidence" value="ECO:0007669"/>
    <property type="project" value="InterPro"/>
</dbReference>
<dbReference type="InterPro" id="IPR036397">
    <property type="entry name" value="RNaseH_sf"/>
</dbReference>
<reference evidence="2" key="2">
    <citation type="submission" date="2020-09" db="EMBL/GenBank/DDBJ databases">
        <authorList>
            <person name="Sun Q."/>
            <person name="Ohkuma M."/>
        </authorList>
    </citation>
    <scope>NUCLEOTIDE SEQUENCE</scope>
    <source>
        <strain evidence="2">JCM 5069</strain>
    </source>
</reference>
<feature type="domain" description="Tc1-like transposase DDE" evidence="1">
    <location>
        <begin position="1"/>
        <end position="59"/>
    </location>
</feature>
<gene>
    <name evidence="2" type="ORF">GCM10018793_68320</name>
</gene>
<proteinExistence type="predicted"/>
<dbReference type="EMBL" id="BNCD01000037">
    <property type="protein sequence ID" value="GHH88485.1"/>
    <property type="molecule type" value="Genomic_DNA"/>
</dbReference>
<name>A0A919GRE8_9ACTN</name>
<dbReference type="Pfam" id="PF13358">
    <property type="entry name" value="DDE_3"/>
    <property type="match status" value="1"/>
</dbReference>